<reference evidence="1" key="2">
    <citation type="submission" date="2024-05" db="EMBL/GenBank/DDBJ databases">
        <authorList>
            <person name="Wolfe A."/>
        </authorList>
    </citation>
    <scope>NUCLEOTIDE SEQUENCE</scope>
    <source>
        <strain evidence="1">UMB1064</strain>
    </source>
</reference>
<dbReference type="InterPro" id="IPR047324">
    <property type="entry name" value="LbH_gamma_CA-like"/>
</dbReference>
<evidence type="ECO:0000313" key="2">
    <source>
        <dbReference type="Proteomes" id="UP001223646"/>
    </source>
</evidence>
<sequence>MMNTPLILTYQDKTPRIHSSAWIAPGAVIIGDVEIGADSSVFYGSVLRGDVAPIRIGQRTNIQDNSTVHVDRGVPTILGDDVTVGHMALVHGTTVEDGCLIGMKSTLLSRSRIGAGSLIAAGAVVLEDQVIDPRSLAAGVPAKVRRQLSTEEAEGFIAHAGRYVETASNHRHLREVDLDMVTFN</sequence>
<reference evidence="1" key="1">
    <citation type="submission" date="2023-05" db="EMBL/GenBank/DDBJ databases">
        <authorList>
            <person name="Du J."/>
        </authorList>
    </citation>
    <scope>NUCLEOTIDE SEQUENCE</scope>
    <source>
        <strain evidence="1">UMB1064</strain>
    </source>
</reference>
<accession>A0AAW9SUJ0</accession>
<protein>
    <submittedName>
        <fullName evidence="1">Gamma carbonic anhydrase family protein</fullName>
    </submittedName>
</protein>
<dbReference type="PANTHER" id="PTHR13061:SF29">
    <property type="entry name" value="GAMMA CARBONIC ANHYDRASE-LIKE 1, MITOCHONDRIAL-RELATED"/>
    <property type="match status" value="1"/>
</dbReference>
<proteinExistence type="predicted"/>
<comment type="caution">
    <text evidence="1">The sequence shown here is derived from an EMBL/GenBank/DDBJ whole genome shotgun (WGS) entry which is preliminary data.</text>
</comment>
<dbReference type="Pfam" id="PF00132">
    <property type="entry name" value="Hexapep"/>
    <property type="match status" value="1"/>
</dbReference>
<dbReference type="InterPro" id="IPR011004">
    <property type="entry name" value="Trimer_LpxA-like_sf"/>
</dbReference>
<dbReference type="SUPFAM" id="SSF51161">
    <property type="entry name" value="Trimeric LpxA-like enzymes"/>
    <property type="match status" value="1"/>
</dbReference>
<dbReference type="EMBL" id="JASOOY020000011">
    <property type="protein sequence ID" value="MEO3716679.1"/>
    <property type="molecule type" value="Genomic_DNA"/>
</dbReference>
<dbReference type="Gene3D" id="2.160.10.10">
    <property type="entry name" value="Hexapeptide repeat proteins"/>
    <property type="match status" value="1"/>
</dbReference>
<gene>
    <name evidence="1" type="ORF">QP460_003630</name>
</gene>
<dbReference type="Proteomes" id="UP001223646">
    <property type="component" value="Unassembled WGS sequence"/>
</dbReference>
<organism evidence="1 2">
    <name type="scientific">Corynebacterium amycolatum</name>
    <dbReference type="NCBI Taxonomy" id="43765"/>
    <lineage>
        <taxon>Bacteria</taxon>
        <taxon>Bacillati</taxon>
        <taxon>Actinomycetota</taxon>
        <taxon>Actinomycetes</taxon>
        <taxon>Mycobacteriales</taxon>
        <taxon>Corynebacteriaceae</taxon>
        <taxon>Corynebacterium</taxon>
    </lineage>
</organism>
<dbReference type="CDD" id="cd04645">
    <property type="entry name" value="LbH_gamma_CA_like"/>
    <property type="match status" value="1"/>
</dbReference>
<dbReference type="InterPro" id="IPR001451">
    <property type="entry name" value="Hexapep"/>
</dbReference>
<dbReference type="PANTHER" id="PTHR13061">
    <property type="entry name" value="DYNACTIN SUBUNIT P25"/>
    <property type="match status" value="1"/>
</dbReference>
<dbReference type="Pfam" id="PF14602">
    <property type="entry name" value="Hexapep_2"/>
    <property type="match status" value="1"/>
</dbReference>
<name>A0AAW9SUJ0_CORAY</name>
<dbReference type="AlphaFoldDB" id="A0AAW9SUJ0"/>
<dbReference type="InterPro" id="IPR050484">
    <property type="entry name" value="Transf_Hexapept/Carb_Anhydrase"/>
</dbReference>
<evidence type="ECO:0000313" key="1">
    <source>
        <dbReference type="EMBL" id="MEO3716679.1"/>
    </source>
</evidence>